<proteinExistence type="predicted"/>
<dbReference type="InterPro" id="IPR010496">
    <property type="entry name" value="AL/BT2_dom"/>
</dbReference>
<feature type="signal peptide" evidence="1">
    <location>
        <begin position="1"/>
        <end position="15"/>
    </location>
</feature>
<evidence type="ECO:0000313" key="3">
    <source>
        <dbReference type="EMBL" id="QEH39265.1"/>
    </source>
</evidence>
<feature type="domain" description="3-keto-alpha-glucoside-1,2-lyase/3-keto-2-hydroxy-glucal hydratase" evidence="2">
    <location>
        <begin position="29"/>
        <end position="262"/>
    </location>
</feature>
<reference evidence="3 4" key="1">
    <citation type="submission" date="2019-08" db="EMBL/GenBank/DDBJ databases">
        <title>Deep-cultivation of Planctomycetes and their phenomic and genomic characterization uncovers novel biology.</title>
        <authorList>
            <person name="Wiegand S."/>
            <person name="Jogler M."/>
            <person name="Boedeker C."/>
            <person name="Pinto D."/>
            <person name="Vollmers J."/>
            <person name="Rivas-Marin E."/>
            <person name="Kohn T."/>
            <person name="Peeters S.H."/>
            <person name="Heuer A."/>
            <person name="Rast P."/>
            <person name="Oberbeckmann S."/>
            <person name="Bunk B."/>
            <person name="Jeske O."/>
            <person name="Meyerdierks A."/>
            <person name="Storesund J.E."/>
            <person name="Kallscheuer N."/>
            <person name="Luecker S."/>
            <person name="Lage O.M."/>
            <person name="Pohl T."/>
            <person name="Merkel B.J."/>
            <person name="Hornburger P."/>
            <person name="Mueller R.-W."/>
            <person name="Bruemmer F."/>
            <person name="Labrenz M."/>
            <person name="Spormann A.M."/>
            <person name="Op den Camp H."/>
            <person name="Overmann J."/>
            <person name="Amann R."/>
            <person name="Jetten M.S.M."/>
            <person name="Mascher T."/>
            <person name="Medema M.H."/>
            <person name="Devos D.P."/>
            <person name="Kaster A.-K."/>
            <person name="Ovreas L."/>
            <person name="Rohde M."/>
            <person name="Galperin M.Y."/>
            <person name="Jogler C."/>
        </authorList>
    </citation>
    <scope>NUCLEOTIDE SEQUENCE [LARGE SCALE GENOMIC DNA]</scope>
    <source>
        <strain evidence="3 4">OJF2</strain>
        <plasmid evidence="4">pojf2_1</plasmid>
    </source>
</reference>
<geneLocation type="plasmid" evidence="4">
    <name>pojf2_1</name>
</geneLocation>
<evidence type="ECO:0000313" key="4">
    <source>
        <dbReference type="Proteomes" id="UP000324233"/>
    </source>
</evidence>
<feature type="chain" id="PRO_5022763613" description="3-keto-alpha-glucoside-1,2-lyase/3-keto-2-hydroxy-glucal hydratase domain-containing protein" evidence="1">
    <location>
        <begin position="16"/>
        <end position="267"/>
    </location>
</feature>
<dbReference type="Pfam" id="PF06439">
    <property type="entry name" value="3keto-disac_hyd"/>
    <property type="match status" value="1"/>
</dbReference>
<dbReference type="Proteomes" id="UP000324233">
    <property type="component" value="Plasmid pOJF2_1"/>
</dbReference>
<evidence type="ECO:0000256" key="1">
    <source>
        <dbReference type="SAM" id="SignalP"/>
    </source>
</evidence>
<accession>A0A5B9WH05</accession>
<name>A0A5B9WH05_9BACT</name>
<keyword evidence="1" id="KW-0732">Signal</keyword>
<keyword evidence="4" id="KW-1185">Reference proteome</keyword>
<dbReference type="EMBL" id="CP042998">
    <property type="protein sequence ID" value="QEH39265.1"/>
    <property type="molecule type" value="Genomic_DNA"/>
</dbReference>
<sequence length="267" mass="28902" precursor="true">MIVSALLAAALSARAAGDERPAEPERPRGAIRLFNGKDLSGLTTWLKDTGHADPRGVFRVTADGLLHISGDGFGYVATDRAYRDYRVVLEYRWGDRTDGGTSVRNSGLLLNAVGPDGGAGGMWMSSVECQLAQGCVGDLIPIRGKRADGSAVPVGLTADVVLGPDGHPRWKDGGVPRTFTDGQLWWSRHDPDYKELLDTRGRDDVESPRGEWTRVECTSSGGRITVRVNGHLVNECRDVAPAAGKILVQTEGFELFVRTFEVHPIPR</sequence>
<evidence type="ECO:0000259" key="2">
    <source>
        <dbReference type="Pfam" id="PF06439"/>
    </source>
</evidence>
<dbReference type="KEGG" id="agv:OJF2_78800"/>
<dbReference type="Gene3D" id="2.60.120.560">
    <property type="entry name" value="Exo-inulinase, domain 1"/>
    <property type="match status" value="1"/>
</dbReference>
<keyword evidence="3" id="KW-0614">Plasmid</keyword>
<protein>
    <recommendedName>
        <fullName evidence="2">3-keto-alpha-glucoside-1,2-lyase/3-keto-2-hydroxy-glucal hydratase domain-containing protein</fullName>
    </recommendedName>
</protein>
<dbReference type="GO" id="GO:0016787">
    <property type="term" value="F:hydrolase activity"/>
    <property type="evidence" value="ECO:0007669"/>
    <property type="project" value="InterPro"/>
</dbReference>
<gene>
    <name evidence="3" type="ORF">OJF2_78800</name>
</gene>
<organism evidence="3 4">
    <name type="scientific">Aquisphaera giovannonii</name>
    <dbReference type="NCBI Taxonomy" id="406548"/>
    <lineage>
        <taxon>Bacteria</taxon>
        <taxon>Pseudomonadati</taxon>
        <taxon>Planctomycetota</taxon>
        <taxon>Planctomycetia</taxon>
        <taxon>Isosphaerales</taxon>
        <taxon>Isosphaeraceae</taxon>
        <taxon>Aquisphaera</taxon>
    </lineage>
</organism>
<dbReference type="AlphaFoldDB" id="A0A5B9WH05"/>